<evidence type="ECO:0000313" key="5">
    <source>
        <dbReference type="Proteomes" id="UP001217500"/>
    </source>
</evidence>
<dbReference type="GO" id="GO:0006178">
    <property type="term" value="P:guanine salvage"/>
    <property type="evidence" value="ECO:0007669"/>
    <property type="project" value="TreeGrafter"/>
</dbReference>
<evidence type="ECO:0000256" key="2">
    <source>
        <dbReference type="ARBA" id="ARBA00049402"/>
    </source>
</evidence>
<dbReference type="EMBL" id="CP116805">
    <property type="protein sequence ID" value="WCL54961.1"/>
    <property type="molecule type" value="Genomic_DNA"/>
</dbReference>
<dbReference type="GO" id="GO:0032264">
    <property type="term" value="P:IMP salvage"/>
    <property type="evidence" value="ECO:0007669"/>
    <property type="project" value="TreeGrafter"/>
</dbReference>
<dbReference type="Pfam" id="PF00156">
    <property type="entry name" value="Pribosyltran"/>
    <property type="match status" value="1"/>
</dbReference>
<evidence type="ECO:0000313" key="4">
    <source>
        <dbReference type="EMBL" id="WCL54961.1"/>
    </source>
</evidence>
<dbReference type="SUPFAM" id="SSF53271">
    <property type="entry name" value="PRTase-like"/>
    <property type="match status" value="1"/>
</dbReference>
<name>A0AAF0BMT5_9PROT</name>
<protein>
    <submittedName>
        <fullName evidence="4">Phosphoribosyltransferase family protein</fullName>
    </submittedName>
</protein>
<evidence type="ECO:0000259" key="3">
    <source>
        <dbReference type="Pfam" id="PF00156"/>
    </source>
</evidence>
<dbReference type="GO" id="GO:0004422">
    <property type="term" value="F:hypoxanthine phosphoribosyltransferase activity"/>
    <property type="evidence" value="ECO:0007669"/>
    <property type="project" value="TreeGrafter"/>
</dbReference>
<gene>
    <name evidence="4" type="ORF">PH603_04210</name>
</gene>
<dbReference type="GO" id="GO:0005829">
    <property type="term" value="C:cytosol"/>
    <property type="evidence" value="ECO:0007669"/>
    <property type="project" value="TreeGrafter"/>
</dbReference>
<keyword evidence="5" id="KW-1185">Reference proteome</keyword>
<dbReference type="Gene3D" id="3.40.50.2020">
    <property type="match status" value="1"/>
</dbReference>
<comment type="catalytic activity">
    <reaction evidence="2">
        <text>IMP + diphosphate = hypoxanthine + 5-phospho-alpha-D-ribose 1-diphosphate</text>
        <dbReference type="Rhea" id="RHEA:17973"/>
        <dbReference type="ChEBI" id="CHEBI:17368"/>
        <dbReference type="ChEBI" id="CHEBI:33019"/>
        <dbReference type="ChEBI" id="CHEBI:58017"/>
        <dbReference type="ChEBI" id="CHEBI:58053"/>
        <dbReference type="EC" id="2.4.2.8"/>
    </reaction>
    <physiologicalReaction direction="right-to-left" evidence="2">
        <dbReference type="Rhea" id="RHEA:17975"/>
    </physiologicalReaction>
</comment>
<dbReference type="PANTHER" id="PTHR43340">
    <property type="entry name" value="HYPOXANTHINE-GUANINE PHOSPHORIBOSYLTRANSFERASE"/>
    <property type="match status" value="1"/>
</dbReference>
<dbReference type="KEGG" id="gso:PH603_04210"/>
<dbReference type="GO" id="GO:0000287">
    <property type="term" value="F:magnesium ion binding"/>
    <property type="evidence" value="ECO:0007669"/>
    <property type="project" value="TreeGrafter"/>
</dbReference>
<dbReference type="GO" id="GO:0032263">
    <property type="term" value="P:GMP salvage"/>
    <property type="evidence" value="ECO:0007669"/>
    <property type="project" value="TreeGrafter"/>
</dbReference>
<reference evidence="4" key="1">
    <citation type="submission" date="2023-01" db="EMBL/GenBank/DDBJ databases">
        <title>The genome sequence of Kordiimonadaceae bacterium 6D33.</title>
        <authorList>
            <person name="Liu Y."/>
        </authorList>
    </citation>
    <scope>NUCLEOTIDE SEQUENCE</scope>
    <source>
        <strain evidence="4">6D33</strain>
    </source>
</reference>
<dbReference type="CDD" id="cd06223">
    <property type="entry name" value="PRTases_typeI"/>
    <property type="match status" value="1"/>
</dbReference>
<dbReference type="InterPro" id="IPR029057">
    <property type="entry name" value="PRTase-like"/>
</dbReference>
<dbReference type="RefSeq" id="WP_289504703.1">
    <property type="nucleotide sequence ID" value="NZ_CP116805.1"/>
</dbReference>
<dbReference type="InterPro" id="IPR000836">
    <property type="entry name" value="PRTase_dom"/>
</dbReference>
<proteinExistence type="predicted"/>
<dbReference type="GO" id="GO:0046100">
    <property type="term" value="P:hypoxanthine metabolic process"/>
    <property type="evidence" value="ECO:0007669"/>
    <property type="project" value="TreeGrafter"/>
</dbReference>
<evidence type="ECO:0000256" key="1">
    <source>
        <dbReference type="ARBA" id="ARBA00048811"/>
    </source>
</evidence>
<dbReference type="PANTHER" id="PTHR43340:SF1">
    <property type="entry name" value="HYPOXANTHINE PHOSPHORIBOSYLTRANSFERASE"/>
    <property type="match status" value="1"/>
</dbReference>
<dbReference type="AlphaFoldDB" id="A0AAF0BMT5"/>
<organism evidence="4 5">
    <name type="scientific">Gimibacter soli</name>
    <dbReference type="NCBI Taxonomy" id="3024400"/>
    <lineage>
        <taxon>Bacteria</taxon>
        <taxon>Pseudomonadati</taxon>
        <taxon>Pseudomonadota</taxon>
        <taxon>Alphaproteobacteria</taxon>
        <taxon>Kordiimonadales</taxon>
        <taxon>Temperatibacteraceae</taxon>
        <taxon>Gimibacter</taxon>
    </lineage>
</organism>
<accession>A0AAF0BMT5</accession>
<comment type="catalytic activity">
    <reaction evidence="1">
        <text>GMP + diphosphate = guanine + 5-phospho-alpha-D-ribose 1-diphosphate</text>
        <dbReference type="Rhea" id="RHEA:25424"/>
        <dbReference type="ChEBI" id="CHEBI:16235"/>
        <dbReference type="ChEBI" id="CHEBI:33019"/>
        <dbReference type="ChEBI" id="CHEBI:58017"/>
        <dbReference type="ChEBI" id="CHEBI:58115"/>
        <dbReference type="EC" id="2.4.2.8"/>
    </reaction>
    <physiologicalReaction direction="right-to-left" evidence="1">
        <dbReference type="Rhea" id="RHEA:25426"/>
    </physiologicalReaction>
</comment>
<keyword evidence="4" id="KW-0808">Transferase</keyword>
<dbReference type="InterPro" id="IPR050408">
    <property type="entry name" value="HGPRT"/>
</dbReference>
<dbReference type="Proteomes" id="UP001217500">
    <property type="component" value="Chromosome"/>
</dbReference>
<keyword evidence="4" id="KW-0328">Glycosyltransferase</keyword>
<feature type="domain" description="Phosphoribosyltransferase" evidence="3">
    <location>
        <begin position="32"/>
        <end position="175"/>
    </location>
</feature>
<sequence>MGKRTRSGAEFFFDWDRAGEAHHGVEPVFTSDEIIERVEELAASLHRWFEEEPVAQVIMNGAMMFAADLTRAMSARGTVMEMDFIQVAKNRRAGTVDLVAASNLPVDGREVLIIDDIYETGNTLAFAHAHFKALGAANITSVVLLDKSQGRQTVFKPDFVGFECPDIFVIGYGMDVAYRYRELPFIGKMGRA</sequence>